<name>A0A730B6C4_SALEN</name>
<proteinExistence type="predicted"/>
<sequence>NTLLRKRVFLFSQLDSIDEKIDYDGVPNTKEEALMYPRYYAIVKNGRVIFCIPKTLSNYSSFKKNFNESSIFIKEIIDNEY</sequence>
<reference evidence="1" key="1">
    <citation type="journal article" date="2018" name="Genome Biol.">
        <title>SKESA: strategic k-mer extension for scrupulous assemblies.</title>
        <authorList>
            <person name="Souvorov A."/>
            <person name="Agarwala R."/>
            <person name="Lipman D.J."/>
        </authorList>
    </citation>
    <scope>NUCLEOTIDE SEQUENCE</scope>
    <source>
        <strain evidence="1">11-3314</strain>
    </source>
</reference>
<evidence type="ECO:0000313" key="1">
    <source>
        <dbReference type="EMBL" id="HAE3633130.1"/>
    </source>
</evidence>
<feature type="non-terminal residue" evidence="1">
    <location>
        <position position="1"/>
    </location>
</feature>
<accession>A0A730B6C4</accession>
<dbReference type="EMBL" id="DAARRL010000030">
    <property type="protein sequence ID" value="HAE3633130.1"/>
    <property type="molecule type" value="Genomic_DNA"/>
</dbReference>
<reference evidence="1" key="2">
    <citation type="submission" date="2018-07" db="EMBL/GenBank/DDBJ databases">
        <authorList>
            <consortium name="NCBI Pathogen Detection Project"/>
        </authorList>
    </citation>
    <scope>NUCLEOTIDE SEQUENCE</scope>
    <source>
        <strain evidence="1">11-3314</strain>
    </source>
</reference>
<gene>
    <name evidence="1" type="ORF">G3984_002193</name>
</gene>
<comment type="caution">
    <text evidence="1">The sequence shown here is derived from an EMBL/GenBank/DDBJ whole genome shotgun (WGS) entry which is preliminary data.</text>
</comment>
<dbReference type="AlphaFoldDB" id="A0A730B6C4"/>
<protein>
    <submittedName>
        <fullName evidence="1">Uncharacterized protein</fullName>
    </submittedName>
</protein>
<organism evidence="1">
    <name type="scientific">Salmonella enteritidis</name>
    <dbReference type="NCBI Taxonomy" id="149539"/>
    <lineage>
        <taxon>Bacteria</taxon>
        <taxon>Pseudomonadati</taxon>
        <taxon>Pseudomonadota</taxon>
        <taxon>Gammaproteobacteria</taxon>
        <taxon>Enterobacterales</taxon>
        <taxon>Enterobacteriaceae</taxon>
        <taxon>Salmonella</taxon>
    </lineage>
</organism>